<dbReference type="Proteomes" id="UP000295198">
    <property type="component" value="Unassembled WGS sequence"/>
</dbReference>
<dbReference type="OrthoDB" id="3469983at2"/>
<dbReference type="Gene3D" id="3.40.50.150">
    <property type="entry name" value="Vaccinia Virus protein VP39"/>
    <property type="match status" value="1"/>
</dbReference>
<sequence length="204" mass="22153">MTAESPREHWDAVYGNKDSREVSWFQPSADVSARLVGGQPGSVVDVGAGASVLVDELLAAGRSDLTLLDVSRAALAETRRRLGTRADEVAFVVGDVLDWDPGRTYDCWHDRAVFHFLTDPVRQQQYVATAARAVRPGGALVLGTFGPDGPTSCSGLPTARWAPEELAAVFAEHASLEHAETEVHRTPWGSEQQFTWVVLRRTSA</sequence>
<dbReference type="PANTHER" id="PTHR12843">
    <property type="entry name" value="PROTEIN-LYSINE N-METHYLTRANSFERASE METTL10"/>
    <property type="match status" value="1"/>
</dbReference>
<keyword evidence="2" id="KW-0808">Transferase</keyword>
<dbReference type="SUPFAM" id="SSF53335">
    <property type="entry name" value="S-adenosyl-L-methionine-dependent methyltransferases"/>
    <property type="match status" value="1"/>
</dbReference>
<evidence type="ECO:0000313" key="3">
    <source>
        <dbReference type="Proteomes" id="UP000295198"/>
    </source>
</evidence>
<keyword evidence="3" id="KW-1185">Reference proteome</keyword>
<dbReference type="Pfam" id="PF13649">
    <property type="entry name" value="Methyltransf_25"/>
    <property type="match status" value="1"/>
</dbReference>
<dbReference type="CDD" id="cd02440">
    <property type="entry name" value="AdoMet_MTases"/>
    <property type="match status" value="1"/>
</dbReference>
<proteinExistence type="predicted"/>
<accession>A0A4Q4ZLY7</accession>
<dbReference type="InterPro" id="IPR029063">
    <property type="entry name" value="SAM-dependent_MTases_sf"/>
</dbReference>
<evidence type="ECO:0000259" key="1">
    <source>
        <dbReference type="Pfam" id="PF13649"/>
    </source>
</evidence>
<dbReference type="PANTHER" id="PTHR12843:SF5">
    <property type="entry name" value="EEF1A LYSINE METHYLTRANSFERASE 2"/>
    <property type="match status" value="1"/>
</dbReference>
<dbReference type="GO" id="GO:0008168">
    <property type="term" value="F:methyltransferase activity"/>
    <property type="evidence" value="ECO:0007669"/>
    <property type="project" value="UniProtKB-KW"/>
</dbReference>
<gene>
    <name evidence="2" type="ORF">EKO23_01175</name>
</gene>
<dbReference type="EMBL" id="SDKM01000001">
    <property type="protein sequence ID" value="RYP89068.1"/>
    <property type="molecule type" value="Genomic_DNA"/>
</dbReference>
<keyword evidence="2" id="KW-0489">Methyltransferase</keyword>
<dbReference type="InterPro" id="IPR041698">
    <property type="entry name" value="Methyltransf_25"/>
</dbReference>
<evidence type="ECO:0000313" key="2">
    <source>
        <dbReference type="EMBL" id="RYP89068.1"/>
    </source>
</evidence>
<dbReference type="RefSeq" id="WP_134713202.1">
    <property type="nucleotide sequence ID" value="NZ_SDKM01000001.1"/>
</dbReference>
<dbReference type="AlphaFoldDB" id="A0A4Q4ZLY7"/>
<organism evidence="2 3">
    <name type="scientific">Nocardioides guangzhouensis</name>
    <dbReference type="NCBI Taxonomy" id="2497878"/>
    <lineage>
        <taxon>Bacteria</taxon>
        <taxon>Bacillati</taxon>
        <taxon>Actinomycetota</taxon>
        <taxon>Actinomycetes</taxon>
        <taxon>Propionibacteriales</taxon>
        <taxon>Nocardioidaceae</taxon>
        <taxon>Nocardioides</taxon>
    </lineage>
</organism>
<comment type="caution">
    <text evidence="2">The sequence shown here is derived from an EMBL/GenBank/DDBJ whole genome shotgun (WGS) entry which is preliminary data.</text>
</comment>
<dbReference type="GO" id="GO:0032259">
    <property type="term" value="P:methylation"/>
    <property type="evidence" value="ECO:0007669"/>
    <property type="project" value="UniProtKB-KW"/>
</dbReference>
<name>A0A4Q4ZLY7_9ACTN</name>
<reference evidence="2 3" key="1">
    <citation type="submission" date="2019-01" db="EMBL/GenBank/DDBJ databases">
        <title>Nocardioides guangzhouensis sp. nov., an actinobacterium isolated from soil.</title>
        <authorList>
            <person name="Fu Y."/>
            <person name="Cai Y."/>
            <person name="Lin Z."/>
            <person name="Chen P."/>
        </authorList>
    </citation>
    <scope>NUCLEOTIDE SEQUENCE [LARGE SCALE GENOMIC DNA]</scope>
    <source>
        <strain evidence="2 3">130</strain>
    </source>
</reference>
<protein>
    <submittedName>
        <fullName evidence="2">Class I SAM-dependent methyltransferase</fullName>
    </submittedName>
</protein>
<feature type="domain" description="Methyltransferase" evidence="1">
    <location>
        <begin position="43"/>
        <end position="138"/>
    </location>
</feature>